<organism evidence="1">
    <name type="scientific">marine sediment metagenome</name>
    <dbReference type="NCBI Taxonomy" id="412755"/>
    <lineage>
        <taxon>unclassified sequences</taxon>
        <taxon>metagenomes</taxon>
        <taxon>ecological metagenomes</taxon>
    </lineage>
</organism>
<feature type="non-terminal residue" evidence="1">
    <location>
        <position position="1"/>
    </location>
</feature>
<gene>
    <name evidence="1" type="ORF">S03H2_36232</name>
</gene>
<dbReference type="EMBL" id="BARU01022223">
    <property type="protein sequence ID" value="GAH54322.1"/>
    <property type="molecule type" value="Genomic_DNA"/>
</dbReference>
<sequence length="77" mass="9009">LTKKYGTTTRLPYTMKYDEGDVVHVKVVFSERKGSKKRHALLISAEKYHNRRQEVIIAAILQTICGFTCRIWKRRIG</sequence>
<protein>
    <submittedName>
        <fullName evidence="1">Uncharacterized protein</fullName>
    </submittedName>
</protein>
<dbReference type="AlphaFoldDB" id="X1GAQ9"/>
<name>X1GAQ9_9ZZZZ</name>
<reference evidence="1" key="1">
    <citation type="journal article" date="2014" name="Front. Microbiol.">
        <title>High frequency of phylogenetically diverse reductive dehalogenase-homologous genes in deep subseafloor sedimentary metagenomes.</title>
        <authorList>
            <person name="Kawai M."/>
            <person name="Futagami T."/>
            <person name="Toyoda A."/>
            <person name="Takaki Y."/>
            <person name="Nishi S."/>
            <person name="Hori S."/>
            <person name="Arai W."/>
            <person name="Tsubouchi T."/>
            <person name="Morono Y."/>
            <person name="Uchiyama I."/>
            <person name="Ito T."/>
            <person name="Fujiyama A."/>
            <person name="Inagaki F."/>
            <person name="Takami H."/>
        </authorList>
    </citation>
    <scope>NUCLEOTIDE SEQUENCE</scope>
    <source>
        <strain evidence="1">Expedition CK06-06</strain>
    </source>
</reference>
<evidence type="ECO:0000313" key="1">
    <source>
        <dbReference type="EMBL" id="GAH54322.1"/>
    </source>
</evidence>
<accession>X1GAQ9</accession>
<comment type="caution">
    <text evidence="1">The sequence shown here is derived from an EMBL/GenBank/DDBJ whole genome shotgun (WGS) entry which is preliminary data.</text>
</comment>
<proteinExistence type="predicted"/>